<reference evidence="3" key="2">
    <citation type="journal article" date="2022" name="Microb. Genom.">
        <title>A chromosome-scale genome assembly of the tomato pathogen Cladosporium fulvum reveals a compartmentalized genome architecture and the presence of a dispensable chromosome.</title>
        <authorList>
            <person name="Zaccaron A.Z."/>
            <person name="Chen L.H."/>
            <person name="Samaras A."/>
            <person name="Stergiopoulos I."/>
        </authorList>
    </citation>
    <scope>NUCLEOTIDE SEQUENCE</scope>
    <source>
        <strain evidence="3">Race5_Kim</strain>
    </source>
</reference>
<accession>A0A9Q8L732</accession>
<evidence type="ECO:0000313" key="3">
    <source>
        <dbReference type="EMBL" id="UJO12111.1"/>
    </source>
</evidence>
<proteinExistence type="predicted"/>
<reference evidence="3" key="1">
    <citation type="submission" date="2021-12" db="EMBL/GenBank/DDBJ databases">
        <authorList>
            <person name="Zaccaron A."/>
            <person name="Stergiopoulos I."/>
        </authorList>
    </citation>
    <scope>NUCLEOTIDE SEQUENCE</scope>
    <source>
        <strain evidence="3">Race5_Kim</strain>
    </source>
</reference>
<protein>
    <submittedName>
        <fullName evidence="3">Uncharacterized protein</fullName>
    </submittedName>
</protein>
<dbReference type="KEGG" id="ffu:CLAFUR5_01406"/>
<feature type="compositionally biased region" description="Polar residues" evidence="1">
    <location>
        <begin position="79"/>
        <end position="102"/>
    </location>
</feature>
<keyword evidence="4" id="KW-1185">Reference proteome</keyword>
<name>A0A9Q8L732_PASFU</name>
<evidence type="ECO:0000313" key="4">
    <source>
        <dbReference type="Proteomes" id="UP000756132"/>
    </source>
</evidence>
<dbReference type="OrthoDB" id="10636323at2759"/>
<dbReference type="AlphaFoldDB" id="A0A9Q8L732"/>
<evidence type="ECO:0000256" key="1">
    <source>
        <dbReference type="SAM" id="MobiDB-lite"/>
    </source>
</evidence>
<dbReference type="Proteomes" id="UP000756132">
    <property type="component" value="Chromosome 1"/>
</dbReference>
<keyword evidence="2" id="KW-0732">Signal</keyword>
<dbReference type="OMA" id="TARCETI"/>
<sequence>MLRILTTVTLCFAVGFAQFDNETEEPAPQGDDEVYTITSTATATATATYTGGSGLLNLPPGSVALVPATERSDSELYVPTTTATPSPHEPASSSYEPDTTTEYYEPSSTVYYYEPTTTQPSYSTWNRKPIVESTGTELDYPVYSETSSYADYTGPYAPDVVRTESSDDSLAMPTPSSSKQYHPPPQPTKESPPPPAFTYAPTTPYESPAQQTTPIAYAPSSQHETYPPAETTPVYVAPIPVSSSDTENSPITAYHSTAAPAVPATPATPSVSKQTIYVQPAPVSQPGTLTSKIVPTYSDSMPEHTTEGALTYDHAATSTSAEHVMTYKGHTISLGGATLAALPTGSMPEGGRASPSGYASQQTGAGVKIGGLGCASLAAVFGAVLLLV</sequence>
<feature type="region of interest" description="Disordered" evidence="1">
    <location>
        <begin position="72"/>
        <end position="102"/>
    </location>
</feature>
<dbReference type="GeneID" id="71981284"/>
<feature type="signal peptide" evidence="2">
    <location>
        <begin position="1"/>
        <end position="17"/>
    </location>
</feature>
<feature type="chain" id="PRO_5040445597" evidence="2">
    <location>
        <begin position="18"/>
        <end position="388"/>
    </location>
</feature>
<feature type="region of interest" description="Disordered" evidence="1">
    <location>
        <begin position="147"/>
        <end position="210"/>
    </location>
</feature>
<organism evidence="3 4">
    <name type="scientific">Passalora fulva</name>
    <name type="common">Tomato leaf mold</name>
    <name type="synonym">Cladosporium fulvum</name>
    <dbReference type="NCBI Taxonomy" id="5499"/>
    <lineage>
        <taxon>Eukaryota</taxon>
        <taxon>Fungi</taxon>
        <taxon>Dikarya</taxon>
        <taxon>Ascomycota</taxon>
        <taxon>Pezizomycotina</taxon>
        <taxon>Dothideomycetes</taxon>
        <taxon>Dothideomycetidae</taxon>
        <taxon>Mycosphaerellales</taxon>
        <taxon>Mycosphaerellaceae</taxon>
        <taxon>Fulvia</taxon>
    </lineage>
</organism>
<dbReference type="EMBL" id="CP090163">
    <property type="protein sequence ID" value="UJO12111.1"/>
    <property type="molecule type" value="Genomic_DNA"/>
</dbReference>
<dbReference type="RefSeq" id="XP_047756477.1">
    <property type="nucleotide sequence ID" value="XM_047900554.1"/>
</dbReference>
<evidence type="ECO:0000256" key="2">
    <source>
        <dbReference type="SAM" id="SignalP"/>
    </source>
</evidence>
<gene>
    <name evidence="3" type="ORF">CLAFUR5_01406</name>
</gene>
<feature type="compositionally biased region" description="Pro residues" evidence="1">
    <location>
        <begin position="182"/>
        <end position="196"/>
    </location>
</feature>